<organism evidence="1 2">
    <name type="scientific">Thalassospira mesophila</name>
    <dbReference type="NCBI Taxonomy" id="1293891"/>
    <lineage>
        <taxon>Bacteria</taxon>
        <taxon>Pseudomonadati</taxon>
        <taxon>Pseudomonadota</taxon>
        <taxon>Alphaproteobacteria</taxon>
        <taxon>Rhodospirillales</taxon>
        <taxon>Thalassospiraceae</taxon>
        <taxon>Thalassospira</taxon>
    </lineage>
</organism>
<name>A0A1Y2KZW9_9PROT</name>
<comment type="caution">
    <text evidence="1">The sequence shown here is derived from an EMBL/GenBank/DDBJ whole genome shotgun (WGS) entry which is preliminary data.</text>
</comment>
<evidence type="ECO:0000313" key="1">
    <source>
        <dbReference type="EMBL" id="OSQ38406.1"/>
    </source>
</evidence>
<dbReference type="Pfam" id="PF14072">
    <property type="entry name" value="DndB"/>
    <property type="match status" value="1"/>
</dbReference>
<dbReference type="InterPro" id="IPR017642">
    <property type="entry name" value="DNA_S_mod_DndB"/>
</dbReference>
<sequence length="507" mass="57713">MEPTRSLGDVANNIDSQVQTLTVLVGENLGYTTLKTSMTLRQFIDMSWVANKSNNSSHEAFKEEAIAQRNLIPAHVKGLAQYTLMGLVKSQIRIRNKQGKSVSEEIKKIASSLPNGPYASLQPVVCNIRNCQFGGTDLQVQPIKDRLDIDTGVYKVPLGQRQLLYVVDGQHRRAGFEQVLDFLKDVCRTYKYPKRGIFSPSSYNGEIISESENDFWQDVLDLALTRSTLAIEIHLGLNAEQEQQMFVDLNSKSKTVQVSFVNSFDHADPINKYINDILISEKILPFQPSDEDQSDWHKDKGQLKRKDLKQINSLLLLGKTTSNTATPSIIEERSEFGRKFWNAVSSIKHFGKDGAKAKTISQQPVVLKALAKLSFDLGYGTPAIRDQQSLSKLFSEIKDGKLIFSHENEVWRSLFYNEEDRNKKFPGIEEYIYIPSQTNLDAGTWDEDNKWVRYGSRHNDIYPRLGDIIRFQLDLPPRPTVKKSIENNEKEKLAKELIKDLHFPSLE</sequence>
<accession>A0A1Y2KZW9</accession>
<keyword evidence="2" id="KW-1185">Reference proteome</keyword>
<dbReference type="EMBL" id="JFKA01000004">
    <property type="protein sequence ID" value="OSQ38406.1"/>
    <property type="molecule type" value="Genomic_DNA"/>
</dbReference>
<evidence type="ECO:0000313" key="2">
    <source>
        <dbReference type="Proteomes" id="UP000193391"/>
    </source>
</evidence>
<dbReference type="AlphaFoldDB" id="A0A1Y2KZW9"/>
<protein>
    <recommendedName>
        <fullName evidence="3">DGQHR domain-containing protein</fullName>
    </recommendedName>
</protein>
<evidence type="ECO:0008006" key="3">
    <source>
        <dbReference type="Google" id="ProtNLM"/>
    </source>
</evidence>
<gene>
    <name evidence="1" type="ORF">TMES_11235</name>
</gene>
<proteinExistence type="predicted"/>
<dbReference type="OrthoDB" id="7831443at2"/>
<dbReference type="Proteomes" id="UP000193391">
    <property type="component" value="Unassembled WGS sequence"/>
</dbReference>
<reference evidence="1 2" key="1">
    <citation type="submission" date="2014-03" db="EMBL/GenBank/DDBJ databases">
        <title>The draft genome sequence of Thalassospira mesophila JCM 18969.</title>
        <authorList>
            <person name="Lai Q."/>
            <person name="Shao Z."/>
        </authorList>
    </citation>
    <scope>NUCLEOTIDE SEQUENCE [LARGE SCALE GENOMIC DNA]</scope>
    <source>
        <strain evidence="1 2">JCM 18969</strain>
    </source>
</reference>
<dbReference type="RefSeq" id="WP_158091228.1">
    <property type="nucleotide sequence ID" value="NZ_JFKA01000004.1"/>
</dbReference>